<dbReference type="OrthoDB" id="7428772at2"/>
<proteinExistence type="predicted"/>
<keyword evidence="4" id="KW-1185">Reference proteome</keyword>
<evidence type="ECO:0000259" key="2">
    <source>
        <dbReference type="PROSITE" id="PS50943"/>
    </source>
</evidence>
<dbReference type="KEGG" id="toy:FO059_14530"/>
<evidence type="ECO:0000313" key="4">
    <source>
        <dbReference type="Proteomes" id="UP000317344"/>
    </source>
</evidence>
<dbReference type="PROSITE" id="PS50943">
    <property type="entry name" value="HTH_CROC1"/>
    <property type="match status" value="1"/>
</dbReference>
<dbReference type="CDD" id="cd00093">
    <property type="entry name" value="HTH_XRE"/>
    <property type="match status" value="1"/>
</dbReference>
<evidence type="ECO:0000313" key="3">
    <source>
        <dbReference type="EMBL" id="QDQ98306.1"/>
    </source>
</evidence>
<evidence type="ECO:0000256" key="1">
    <source>
        <dbReference type="ARBA" id="ARBA00023125"/>
    </source>
</evidence>
<dbReference type="GO" id="GO:0003677">
    <property type="term" value="F:DNA binding"/>
    <property type="evidence" value="ECO:0007669"/>
    <property type="project" value="UniProtKB-KW"/>
</dbReference>
<gene>
    <name evidence="3" type="ORF">FO059_14530</name>
</gene>
<name>A0A516X5G5_9ACTN</name>
<sequence>MSEAERSNRVREHRRRLALTQAQLGAQVGVSRQSIVSIEGGNYSPSVYLALRIAAALGATVEELFPLHEEARR</sequence>
<feature type="domain" description="HTH cro/C1-type" evidence="2">
    <location>
        <begin position="10"/>
        <end position="64"/>
    </location>
</feature>
<dbReference type="InterPro" id="IPR001387">
    <property type="entry name" value="Cro/C1-type_HTH"/>
</dbReference>
<organism evidence="3 4">
    <name type="scientific">Tomitella fengzijianii</name>
    <dbReference type="NCBI Taxonomy" id="2597660"/>
    <lineage>
        <taxon>Bacteria</taxon>
        <taxon>Bacillati</taxon>
        <taxon>Actinomycetota</taxon>
        <taxon>Actinomycetes</taxon>
        <taxon>Mycobacteriales</taxon>
        <taxon>Tomitella</taxon>
    </lineage>
</organism>
<dbReference type="Gene3D" id="1.10.260.40">
    <property type="entry name" value="lambda repressor-like DNA-binding domains"/>
    <property type="match status" value="1"/>
</dbReference>
<accession>A0A516X5G5</accession>
<reference evidence="3 4" key="2">
    <citation type="submission" date="2019-07" db="EMBL/GenBank/DDBJ databases">
        <authorList>
            <person name="Huang Y."/>
        </authorList>
    </citation>
    <scope>NUCLEOTIDE SEQUENCE [LARGE SCALE GENOMIC DNA]</scope>
    <source>
        <strain evidence="3 4">HY188</strain>
    </source>
</reference>
<dbReference type="EMBL" id="CP041765">
    <property type="protein sequence ID" value="QDQ98306.1"/>
    <property type="molecule type" value="Genomic_DNA"/>
</dbReference>
<dbReference type="PANTHER" id="PTHR46558">
    <property type="entry name" value="TRACRIPTIONAL REGULATORY PROTEIN-RELATED-RELATED"/>
    <property type="match status" value="1"/>
</dbReference>
<dbReference type="SUPFAM" id="SSF47413">
    <property type="entry name" value="lambda repressor-like DNA-binding domains"/>
    <property type="match status" value="1"/>
</dbReference>
<dbReference type="SMART" id="SM00530">
    <property type="entry name" value="HTH_XRE"/>
    <property type="match status" value="1"/>
</dbReference>
<dbReference type="Proteomes" id="UP000317344">
    <property type="component" value="Chromosome"/>
</dbReference>
<dbReference type="PANTHER" id="PTHR46558:SF4">
    <property type="entry name" value="DNA-BIDING PHAGE PROTEIN"/>
    <property type="match status" value="1"/>
</dbReference>
<dbReference type="InterPro" id="IPR010982">
    <property type="entry name" value="Lambda_DNA-bd_dom_sf"/>
</dbReference>
<dbReference type="Pfam" id="PF13560">
    <property type="entry name" value="HTH_31"/>
    <property type="match status" value="1"/>
</dbReference>
<dbReference type="AlphaFoldDB" id="A0A516X5G5"/>
<protein>
    <submittedName>
        <fullName evidence="3">Helix-turn-helix transcriptional regulator</fullName>
    </submittedName>
</protein>
<keyword evidence="1" id="KW-0238">DNA-binding</keyword>
<reference evidence="3 4" key="1">
    <citation type="submission" date="2019-07" db="EMBL/GenBank/DDBJ databases">
        <title>Tomitella cavernea sp. nov., an actinomycete isolated from soil.</title>
        <authorList>
            <person name="Cheng J."/>
        </authorList>
    </citation>
    <scope>NUCLEOTIDE SEQUENCE [LARGE SCALE GENOMIC DNA]</scope>
    <source>
        <strain evidence="3 4">HY188</strain>
    </source>
</reference>